<evidence type="ECO:0000313" key="3">
    <source>
        <dbReference type="Proteomes" id="UP000233060"/>
    </source>
</evidence>
<feature type="region of interest" description="Disordered" evidence="1">
    <location>
        <begin position="1"/>
        <end position="125"/>
    </location>
</feature>
<keyword evidence="3" id="KW-1185">Reference proteome</keyword>
<dbReference type="GeneTree" id="ENSGT00910000147814"/>
<accession>A0A2K5MK34</accession>
<reference evidence="2" key="1">
    <citation type="submission" date="2025-08" db="UniProtKB">
        <authorList>
            <consortium name="Ensembl"/>
        </authorList>
    </citation>
    <scope>IDENTIFICATION</scope>
</reference>
<feature type="compositionally biased region" description="Low complexity" evidence="1">
    <location>
        <begin position="34"/>
        <end position="60"/>
    </location>
</feature>
<organism evidence="2 3">
    <name type="scientific">Cercocebus atys</name>
    <name type="common">Sooty mangabey</name>
    <name type="synonym">Cercocebus torquatus atys</name>
    <dbReference type="NCBI Taxonomy" id="9531"/>
    <lineage>
        <taxon>Eukaryota</taxon>
        <taxon>Metazoa</taxon>
        <taxon>Chordata</taxon>
        <taxon>Craniata</taxon>
        <taxon>Vertebrata</taxon>
        <taxon>Euteleostomi</taxon>
        <taxon>Mammalia</taxon>
        <taxon>Eutheria</taxon>
        <taxon>Euarchontoglires</taxon>
        <taxon>Primates</taxon>
        <taxon>Haplorrhini</taxon>
        <taxon>Catarrhini</taxon>
        <taxon>Cercopithecidae</taxon>
        <taxon>Cercopithecinae</taxon>
        <taxon>Cercocebus</taxon>
    </lineage>
</organism>
<name>A0A2K5MK34_CERAT</name>
<dbReference type="Ensembl" id="ENSCATT00000049808.1">
    <property type="protein sequence ID" value="ENSCATP00000025577.1"/>
    <property type="gene ID" value="ENSCATG00000036254.1"/>
</dbReference>
<evidence type="ECO:0000313" key="2">
    <source>
        <dbReference type="Ensembl" id="ENSCATP00000025577.1"/>
    </source>
</evidence>
<feature type="compositionally biased region" description="Low complexity" evidence="1">
    <location>
        <begin position="110"/>
        <end position="125"/>
    </location>
</feature>
<protein>
    <submittedName>
        <fullName evidence="2">Uncharacterized protein</fullName>
    </submittedName>
</protein>
<reference evidence="2" key="2">
    <citation type="submission" date="2025-09" db="UniProtKB">
        <authorList>
            <consortium name="Ensembl"/>
        </authorList>
    </citation>
    <scope>IDENTIFICATION</scope>
</reference>
<dbReference type="AlphaFoldDB" id="A0A2K5MK34"/>
<evidence type="ECO:0000256" key="1">
    <source>
        <dbReference type="SAM" id="MobiDB-lite"/>
    </source>
</evidence>
<dbReference type="Proteomes" id="UP000233060">
    <property type="component" value="Unassembled WGS sequence"/>
</dbReference>
<dbReference type="OMA" id="EQRWPRA"/>
<sequence>MTKAEGVQVRSVTGSRAPGPDSGGKSPGAEQRWPRAASGAGSVSGPASPRLPVPGGAASPGPAPRRPPRPGRESPVRSPKLRAPAGSRRGAPRRRMEQPVARFRKRTRPSRGGPSARAAGAQREG</sequence>
<dbReference type="Bgee" id="ENSCATG00000036254">
    <property type="expression patterns" value="Expressed in colon and 3 other cell types or tissues"/>
</dbReference>
<proteinExistence type="predicted"/>
<feature type="compositionally biased region" description="Low complexity" evidence="1">
    <location>
        <begin position="76"/>
        <end position="89"/>
    </location>
</feature>